<evidence type="ECO:0000313" key="3">
    <source>
        <dbReference type="Proteomes" id="UP000252519"/>
    </source>
</evidence>
<evidence type="ECO:0000256" key="1">
    <source>
        <dbReference type="SAM" id="SignalP"/>
    </source>
</evidence>
<dbReference type="OrthoDB" id="10414155at2759"/>
<reference evidence="2 3" key="1">
    <citation type="submission" date="2014-10" db="EMBL/GenBank/DDBJ databases">
        <title>Draft genome of the hookworm Ancylostoma caninum.</title>
        <authorList>
            <person name="Mitreva M."/>
        </authorList>
    </citation>
    <scope>NUCLEOTIDE SEQUENCE [LARGE SCALE GENOMIC DNA]</scope>
    <source>
        <strain evidence="2 3">Baltimore</strain>
    </source>
</reference>
<evidence type="ECO:0000313" key="2">
    <source>
        <dbReference type="EMBL" id="RCN31779.1"/>
    </source>
</evidence>
<feature type="signal peptide" evidence="1">
    <location>
        <begin position="1"/>
        <end position="23"/>
    </location>
</feature>
<dbReference type="EMBL" id="JOJR01001219">
    <property type="protein sequence ID" value="RCN31779.1"/>
    <property type="molecule type" value="Genomic_DNA"/>
</dbReference>
<gene>
    <name evidence="2" type="ORF">ANCCAN_22427</name>
</gene>
<keyword evidence="3" id="KW-1185">Reference proteome</keyword>
<dbReference type="Proteomes" id="UP000252519">
    <property type="component" value="Unassembled WGS sequence"/>
</dbReference>
<accession>A0A368FL91</accession>
<evidence type="ECO:0008006" key="4">
    <source>
        <dbReference type="Google" id="ProtNLM"/>
    </source>
</evidence>
<keyword evidence="1" id="KW-0732">Signal</keyword>
<name>A0A368FL91_ANCCA</name>
<organism evidence="2 3">
    <name type="scientific">Ancylostoma caninum</name>
    <name type="common">Dog hookworm</name>
    <dbReference type="NCBI Taxonomy" id="29170"/>
    <lineage>
        <taxon>Eukaryota</taxon>
        <taxon>Metazoa</taxon>
        <taxon>Ecdysozoa</taxon>
        <taxon>Nematoda</taxon>
        <taxon>Chromadorea</taxon>
        <taxon>Rhabditida</taxon>
        <taxon>Rhabditina</taxon>
        <taxon>Rhabditomorpha</taxon>
        <taxon>Strongyloidea</taxon>
        <taxon>Ancylostomatidae</taxon>
        <taxon>Ancylostomatinae</taxon>
        <taxon>Ancylostoma</taxon>
    </lineage>
</organism>
<proteinExistence type="predicted"/>
<sequence length="234" mass="26877">MLFQAMLPRPLYFFFVFITRCLSNNNILAFQEEIPRLSLEPDPIITGGDHANGTTLASFFVEYHHSNRTVNVTIAMKWIDGMVKAECRVMPAKDYPFYVAVNRNVCGKVCWEKMRRDSDALLISFTEDANSFFFVIRNSETRYTLLYDACAQSIESKKCRLRRTPDVFLCICDGVEVCDRSSQKFLERSECTPTSAKPRVTRTRQLTTTSKHGTISFVMFSILVNICLPFVHFA</sequence>
<dbReference type="AlphaFoldDB" id="A0A368FL91"/>
<protein>
    <recommendedName>
        <fullName evidence="4">ZP domain-containing protein</fullName>
    </recommendedName>
</protein>
<feature type="chain" id="PRO_5016596169" description="ZP domain-containing protein" evidence="1">
    <location>
        <begin position="24"/>
        <end position="234"/>
    </location>
</feature>
<comment type="caution">
    <text evidence="2">The sequence shown here is derived from an EMBL/GenBank/DDBJ whole genome shotgun (WGS) entry which is preliminary data.</text>
</comment>